<feature type="repeat" description="PPR" evidence="2">
    <location>
        <begin position="519"/>
        <end position="553"/>
    </location>
</feature>
<evidence type="ECO:0008006" key="5">
    <source>
        <dbReference type="Google" id="ProtNLM"/>
    </source>
</evidence>
<dbReference type="Pfam" id="PF12854">
    <property type="entry name" value="PPR_1"/>
    <property type="match status" value="1"/>
</dbReference>
<feature type="repeat" description="PPR" evidence="2">
    <location>
        <begin position="115"/>
        <end position="149"/>
    </location>
</feature>
<dbReference type="InterPro" id="IPR046848">
    <property type="entry name" value="E_motif"/>
</dbReference>
<evidence type="ECO:0000256" key="2">
    <source>
        <dbReference type="PROSITE-ProRule" id="PRU00708"/>
    </source>
</evidence>
<dbReference type="NCBIfam" id="TIGR00756">
    <property type="entry name" value="PPR"/>
    <property type="match status" value="5"/>
</dbReference>
<organism evidence="3 4">
    <name type="scientific">Tetracentron sinense</name>
    <name type="common">Spur-leaf</name>
    <dbReference type="NCBI Taxonomy" id="13715"/>
    <lineage>
        <taxon>Eukaryota</taxon>
        <taxon>Viridiplantae</taxon>
        <taxon>Streptophyta</taxon>
        <taxon>Embryophyta</taxon>
        <taxon>Tracheophyta</taxon>
        <taxon>Spermatophyta</taxon>
        <taxon>Magnoliopsida</taxon>
        <taxon>Trochodendrales</taxon>
        <taxon>Trochodendraceae</taxon>
        <taxon>Tetracentron</taxon>
    </lineage>
</organism>
<dbReference type="InterPro" id="IPR002885">
    <property type="entry name" value="PPR_rpt"/>
</dbReference>
<feature type="repeat" description="PPR" evidence="2">
    <location>
        <begin position="722"/>
        <end position="756"/>
    </location>
</feature>
<dbReference type="InterPro" id="IPR011990">
    <property type="entry name" value="TPR-like_helical_dom_sf"/>
</dbReference>
<dbReference type="Proteomes" id="UP000655225">
    <property type="component" value="Unassembled WGS sequence"/>
</dbReference>
<reference evidence="3 4" key="1">
    <citation type="submission" date="2020-04" db="EMBL/GenBank/DDBJ databases">
        <title>Plant Genome Project.</title>
        <authorList>
            <person name="Zhang R.-G."/>
        </authorList>
    </citation>
    <scope>NUCLEOTIDE SEQUENCE [LARGE SCALE GENOMIC DNA]</scope>
    <source>
        <strain evidence="3">YNK0</strain>
        <tissue evidence="3">Leaf</tissue>
    </source>
</reference>
<dbReference type="PROSITE" id="PS51375">
    <property type="entry name" value="PPR"/>
    <property type="match status" value="7"/>
</dbReference>
<evidence type="ECO:0000313" key="3">
    <source>
        <dbReference type="EMBL" id="KAF8411971.1"/>
    </source>
</evidence>
<name>A0A834ZRC1_TETSI</name>
<proteinExistence type="predicted"/>
<feature type="repeat" description="PPR" evidence="2">
    <location>
        <begin position="793"/>
        <end position="827"/>
    </location>
</feature>
<dbReference type="Pfam" id="PF01535">
    <property type="entry name" value="PPR"/>
    <property type="match status" value="7"/>
</dbReference>
<dbReference type="PANTHER" id="PTHR47926">
    <property type="entry name" value="PENTATRICOPEPTIDE REPEAT-CONTAINING PROTEIN"/>
    <property type="match status" value="1"/>
</dbReference>
<dbReference type="Pfam" id="PF13041">
    <property type="entry name" value="PPR_2"/>
    <property type="match status" value="4"/>
</dbReference>
<dbReference type="Pfam" id="PF20431">
    <property type="entry name" value="E_motif"/>
    <property type="match status" value="1"/>
</dbReference>
<feature type="repeat" description="PPR" evidence="2">
    <location>
        <begin position="453"/>
        <end position="487"/>
    </location>
</feature>
<accession>A0A834ZRC1</accession>
<dbReference type="GO" id="GO:0009451">
    <property type="term" value="P:RNA modification"/>
    <property type="evidence" value="ECO:0007669"/>
    <property type="project" value="InterPro"/>
</dbReference>
<gene>
    <name evidence="3" type="ORF">HHK36_004529</name>
</gene>
<dbReference type="InterPro" id="IPR046960">
    <property type="entry name" value="PPR_At4g14850-like_plant"/>
</dbReference>
<comment type="caution">
    <text evidence="3">The sequence shown here is derived from an EMBL/GenBank/DDBJ whole genome shotgun (WGS) entry which is preliminary data.</text>
</comment>
<dbReference type="EMBL" id="JABCRI010000002">
    <property type="protein sequence ID" value="KAF8411971.1"/>
    <property type="molecule type" value="Genomic_DNA"/>
</dbReference>
<dbReference type="FunFam" id="1.25.40.10:FF:000381">
    <property type="entry name" value="Pentatricopeptide repeat-containing protein"/>
    <property type="match status" value="1"/>
</dbReference>
<feature type="repeat" description="PPR" evidence="2">
    <location>
        <begin position="286"/>
        <end position="320"/>
    </location>
</feature>
<dbReference type="Gene3D" id="1.25.40.10">
    <property type="entry name" value="Tetratricopeptide repeat domain"/>
    <property type="match status" value="7"/>
</dbReference>
<dbReference type="OrthoDB" id="185373at2759"/>
<sequence>MQLRPNFSKHWPILKETQQAFPSKILFLHGKSARMVDPGTQSKDIQITKLCFLISVLRNSAISRSLRTGKMAHASILRTGYESNMFLANNLLHLYCCSGSISNALQLFSKMCDRDVVSWNTMISGFVANGFFGEAFCSYGEMKHAGIHPSQSSFASILVASVRMGCLENCRKIHGESLKRGFTFDVLVGNALLTAYVKCGDIIDSRKVFDGIHNLDEVSFEILFGGYLRLGNLYDAFELFRYSCLIEVPFSHFSLSSIISLCASTGLIDQCVQIHGYGVKVGLESDVSIVNSLITMYARSYRLDDAVCLFEGLRSHDIVSWNSLIGGYALNSQGDAGVDLVARFLSFGMRINESTFSSFLSSCATVTILETAKKAHVLILKLREPTDQGTSNIILTMYCRCKSINDVINAFKMMEERDFISFNILIGLFRDLSRYEEAIGLFLQIQLEGFNVDELMYSSLISSCSKLADLDSGLQIHTCIIKTGFEKVFPLGNSLLEMYSQCRRLNDMEKMFSEIDMPDIFTWNTMAIGYAHFGFFDLSIRIWKEMIESGIELNEFSYCAMIDMCICIEDPVIGEQIQGRIKKLGLVSDTALMNSLLTMYASCGMMDKASTIFAEISSTDSVSWNAIVCGYAQNGLAEESLRVYLLMNQSGLKPNHMTFASISKSCIVRMELVLGLQFHGQVIKRGFESDVLVSNSFITMYAKCGDIRESSKIFLDTMTNRDVITWNSMICGYAHHGCGREALDTFSEMKVSGEKPNGVTFLGVLSACSHTGLLSEARIEFNAMYQDHGILPSEEHYTCMVDILCRAGNLREAKDFIERMPFNPCSLIWQTLLSACRTNENIELGEEVAEKLMKLEPQDSSAYILLSNIYASVDKMEKKAEMRRRMKNRNVKKETGYSWIRI</sequence>
<evidence type="ECO:0000313" key="4">
    <source>
        <dbReference type="Proteomes" id="UP000655225"/>
    </source>
</evidence>
<evidence type="ECO:0000256" key="1">
    <source>
        <dbReference type="ARBA" id="ARBA00022737"/>
    </source>
</evidence>
<dbReference type="AlphaFoldDB" id="A0A834ZRC1"/>
<keyword evidence="1" id="KW-0677">Repeat</keyword>
<protein>
    <recommendedName>
        <fullName evidence="5">Pentatricopeptide repeat-containing protein</fullName>
    </recommendedName>
</protein>
<keyword evidence="4" id="KW-1185">Reference proteome</keyword>
<dbReference type="FunFam" id="1.25.40.10:FF:001093">
    <property type="entry name" value="Pentatricopeptide repeat-containing protein At2g34400"/>
    <property type="match status" value="1"/>
</dbReference>
<dbReference type="GO" id="GO:0003723">
    <property type="term" value="F:RNA binding"/>
    <property type="evidence" value="ECO:0007669"/>
    <property type="project" value="InterPro"/>
</dbReference>
<feature type="repeat" description="PPR" evidence="2">
    <location>
        <begin position="620"/>
        <end position="654"/>
    </location>
</feature>